<feature type="non-terminal residue" evidence="1">
    <location>
        <position position="1"/>
    </location>
</feature>
<protein>
    <submittedName>
        <fullName evidence="1">Uncharacterized protein</fullName>
    </submittedName>
</protein>
<evidence type="ECO:0000313" key="2">
    <source>
        <dbReference type="Proteomes" id="UP000027222"/>
    </source>
</evidence>
<proteinExistence type="predicted"/>
<dbReference type="HOGENOM" id="CLU_1499768_0_0_1"/>
<name>A0A067S596_GALM3</name>
<feature type="non-terminal residue" evidence="1">
    <location>
        <position position="180"/>
    </location>
</feature>
<dbReference type="AlphaFoldDB" id="A0A067S596"/>
<dbReference type="Proteomes" id="UP000027222">
    <property type="component" value="Unassembled WGS sequence"/>
</dbReference>
<sequence length="180" mass="20862">KVKDWFSNRGRKKAKNRKYLLLPSKLSLKEVLADQEKEAIMEEAHRLSGEVPGGPNWIGFYTTAVKNVKDQLPPDVLRGYEKARREWVETGFPDSYKQKQADKHGTSLSLSMDQLRYDRMGHRSITFTSYVNEEGRLISVVYDFNNLVGPVKVKTFDEKYPEDLDNMLKAWWPYAAYAHG</sequence>
<keyword evidence="2" id="KW-1185">Reference proteome</keyword>
<reference evidence="2" key="1">
    <citation type="journal article" date="2014" name="Proc. Natl. Acad. Sci. U.S.A.">
        <title>Extensive sampling of basidiomycete genomes demonstrates inadequacy of the white-rot/brown-rot paradigm for wood decay fungi.</title>
        <authorList>
            <person name="Riley R."/>
            <person name="Salamov A.A."/>
            <person name="Brown D.W."/>
            <person name="Nagy L.G."/>
            <person name="Floudas D."/>
            <person name="Held B.W."/>
            <person name="Levasseur A."/>
            <person name="Lombard V."/>
            <person name="Morin E."/>
            <person name="Otillar R."/>
            <person name="Lindquist E.A."/>
            <person name="Sun H."/>
            <person name="LaButti K.M."/>
            <person name="Schmutz J."/>
            <person name="Jabbour D."/>
            <person name="Luo H."/>
            <person name="Baker S.E."/>
            <person name="Pisabarro A.G."/>
            <person name="Walton J.D."/>
            <person name="Blanchette R.A."/>
            <person name="Henrissat B."/>
            <person name="Martin F."/>
            <person name="Cullen D."/>
            <person name="Hibbett D.S."/>
            <person name="Grigoriev I.V."/>
        </authorList>
    </citation>
    <scope>NUCLEOTIDE SEQUENCE [LARGE SCALE GENOMIC DNA]</scope>
    <source>
        <strain evidence="2">CBS 339.88</strain>
    </source>
</reference>
<accession>A0A067S596</accession>
<dbReference type="EMBL" id="KL142552">
    <property type="protein sequence ID" value="KDR65052.1"/>
    <property type="molecule type" value="Genomic_DNA"/>
</dbReference>
<gene>
    <name evidence="1" type="ORF">GALMADRAFT_49703</name>
</gene>
<organism evidence="1 2">
    <name type="scientific">Galerina marginata (strain CBS 339.88)</name>
    <dbReference type="NCBI Taxonomy" id="685588"/>
    <lineage>
        <taxon>Eukaryota</taxon>
        <taxon>Fungi</taxon>
        <taxon>Dikarya</taxon>
        <taxon>Basidiomycota</taxon>
        <taxon>Agaricomycotina</taxon>
        <taxon>Agaricomycetes</taxon>
        <taxon>Agaricomycetidae</taxon>
        <taxon>Agaricales</taxon>
        <taxon>Agaricineae</taxon>
        <taxon>Strophariaceae</taxon>
        <taxon>Galerina</taxon>
    </lineage>
</organism>
<evidence type="ECO:0000313" key="1">
    <source>
        <dbReference type="EMBL" id="KDR65052.1"/>
    </source>
</evidence>